<evidence type="ECO:0000313" key="4">
    <source>
        <dbReference type="EMBL" id="KAG6700823.1"/>
    </source>
</evidence>
<evidence type="ECO:0000256" key="2">
    <source>
        <dbReference type="ARBA" id="ARBA00023054"/>
    </source>
</evidence>
<dbReference type="GO" id="GO:0005829">
    <property type="term" value="C:cytosol"/>
    <property type="evidence" value="ECO:0007669"/>
    <property type="project" value="TreeGrafter"/>
</dbReference>
<reference evidence="4" key="1">
    <citation type="submission" date="2021-01" db="EMBL/GenBank/DDBJ databases">
        <authorList>
            <person name="Lovell J.T."/>
            <person name="Bentley N."/>
            <person name="Bhattarai G."/>
            <person name="Jenkins J.W."/>
            <person name="Sreedasyam A."/>
            <person name="Alarcon Y."/>
            <person name="Bock C."/>
            <person name="Boston L."/>
            <person name="Carlson J."/>
            <person name="Cervantes K."/>
            <person name="Clermont K."/>
            <person name="Krom N."/>
            <person name="Kubenka K."/>
            <person name="Mamidi S."/>
            <person name="Mattison C."/>
            <person name="Monteros M."/>
            <person name="Pisani C."/>
            <person name="Plott C."/>
            <person name="Rajasekar S."/>
            <person name="Rhein H.S."/>
            <person name="Rohla C."/>
            <person name="Song M."/>
            <person name="Hilaire R.S."/>
            <person name="Shu S."/>
            <person name="Wells L."/>
            <person name="Wang X."/>
            <person name="Webber J."/>
            <person name="Heerema R.J."/>
            <person name="Klein P."/>
            <person name="Conner P."/>
            <person name="Grauke L."/>
            <person name="Grimwood J."/>
            <person name="Schmutz J."/>
            <person name="Randall J.J."/>
        </authorList>
    </citation>
    <scope>NUCLEOTIDE SEQUENCE</scope>
    <source>
        <tissue evidence="4">Leaf</tissue>
    </source>
</reference>
<protein>
    <recommendedName>
        <fullName evidence="6">WEB family protein</fullName>
    </recommendedName>
</protein>
<feature type="coiled-coil region" evidence="3">
    <location>
        <begin position="77"/>
        <end position="132"/>
    </location>
</feature>
<keyword evidence="2 3" id="KW-0175">Coiled coil</keyword>
<gene>
    <name evidence="4" type="ORF">I3842_08G132700</name>
</gene>
<accession>A0A922JBI4</accession>
<evidence type="ECO:0000256" key="3">
    <source>
        <dbReference type="SAM" id="Coils"/>
    </source>
</evidence>
<evidence type="ECO:0000256" key="1">
    <source>
        <dbReference type="ARBA" id="ARBA00005485"/>
    </source>
</evidence>
<dbReference type="GO" id="GO:0009903">
    <property type="term" value="P:chloroplast avoidance movement"/>
    <property type="evidence" value="ECO:0007669"/>
    <property type="project" value="TreeGrafter"/>
</dbReference>
<dbReference type="PANTHER" id="PTHR32054:SF23">
    <property type="entry name" value="WEB FAMILY PLANT PROTEIN"/>
    <property type="match status" value="1"/>
</dbReference>
<comment type="similarity">
    <text evidence="1">Belongs to the WEB family.</text>
</comment>
<name>A0A922JBI4_CARIL</name>
<dbReference type="GO" id="GO:0009904">
    <property type="term" value="P:chloroplast accumulation movement"/>
    <property type="evidence" value="ECO:0007669"/>
    <property type="project" value="TreeGrafter"/>
</dbReference>
<organism evidence="4 5">
    <name type="scientific">Carya illinoinensis</name>
    <name type="common">Pecan</name>
    <dbReference type="NCBI Taxonomy" id="32201"/>
    <lineage>
        <taxon>Eukaryota</taxon>
        <taxon>Viridiplantae</taxon>
        <taxon>Streptophyta</taxon>
        <taxon>Embryophyta</taxon>
        <taxon>Tracheophyta</taxon>
        <taxon>Spermatophyta</taxon>
        <taxon>Magnoliopsida</taxon>
        <taxon>eudicotyledons</taxon>
        <taxon>Gunneridae</taxon>
        <taxon>Pentapetalae</taxon>
        <taxon>rosids</taxon>
        <taxon>fabids</taxon>
        <taxon>Fagales</taxon>
        <taxon>Juglandaceae</taxon>
        <taxon>Carya</taxon>
    </lineage>
</organism>
<dbReference type="EMBL" id="CM031832">
    <property type="protein sequence ID" value="KAG6700823.1"/>
    <property type="molecule type" value="Genomic_DNA"/>
</dbReference>
<evidence type="ECO:0008006" key="6">
    <source>
        <dbReference type="Google" id="ProtNLM"/>
    </source>
</evidence>
<dbReference type="PANTHER" id="PTHR32054">
    <property type="entry name" value="HEAVY CHAIN, PUTATIVE, EXPRESSED-RELATED-RELATED"/>
    <property type="match status" value="1"/>
</dbReference>
<dbReference type="Proteomes" id="UP000811246">
    <property type="component" value="Chromosome 8"/>
</dbReference>
<proteinExistence type="inferred from homology"/>
<evidence type="ECO:0000313" key="5">
    <source>
        <dbReference type="Proteomes" id="UP000811246"/>
    </source>
</evidence>
<dbReference type="AlphaFoldDB" id="A0A922JBI4"/>
<comment type="caution">
    <text evidence="4">The sequence shown here is derived from an EMBL/GenBank/DDBJ whole genome shotgun (WGS) entry which is preliminary data.</text>
</comment>
<sequence>MLASLVEMEMSRDQDQGHAGVVMVMQRAEIDTRAPFNSVKEAVMLFGERVLAGEIYSKQLKIRAAASDQTGNAQSRLGALTAELEETKKSLQKAREEGNFMATCIRSLREELEQAKKEIRELKKVMEFQKDQQPETEIEDLKFVENEKKVDQIKTPKTEEAKEFQRKRYVKFASPPSLAKVIISAAEDEDQFLERPPSLKKTKKKSLIPLIGWLFSRKKGSHECDSPRA</sequence>